<protein>
    <recommendedName>
        <fullName evidence="4">Circadian clock-controlled protein</fullName>
    </recommendedName>
</protein>
<dbReference type="OrthoDB" id="6412801at2759"/>
<dbReference type="AlphaFoldDB" id="A0A4C1XUQ6"/>
<reference evidence="2 3" key="1">
    <citation type="journal article" date="2019" name="Commun. Biol.">
        <title>The bagworm genome reveals a unique fibroin gene that provides high tensile strength.</title>
        <authorList>
            <person name="Kono N."/>
            <person name="Nakamura H."/>
            <person name="Ohtoshi R."/>
            <person name="Tomita M."/>
            <person name="Numata K."/>
            <person name="Arakawa K."/>
        </authorList>
    </citation>
    <scope>NUCLEOTIDE SEQUENCE [LARGE SCALE GENOMIC DNA]</scope>
</reference>
<feature type="chain" id="PRO_5020025756" description="Circadian clock-controlled protein" evidence="1">
    <location>
        <begin position="18"/>
        <end position="458"/>
    </location>
</feature>
<organism evidence="2 3">
    <name type="scientific">Eumeta variegata</name>
    <name type="common">Bagworm moth</name>
    <name type="synonym">Eumeta japonica</name>
    <dbReference type="NCBI Taxonomy" id="151549"/>
    <lineage>
        <taxon>Eukaryota</taxon>
        <taxon>Metazoa</taxon>
        <taxon>Ecdysozoa</taxon>
        <taxon>Arthropoda</taxon>
        <taxon>Hexapoda</taxon>
        <taxon>Insecta</taxon>
        <taxon>Pterygota</taxon>
        <taxon>Neoptera</taxon>
        <taxon>Endopterygota</taxon>
        <taxon>Lepidoptera</taxon>
        <taxon>Glossata</taxon>
        <taxon>Ditrysia</taxon>
        <taxon>Tineoidea</taxon>
        <taxon>Psychidae</taxon>
        <taxon>Oiketicinae</taxon>
        <taxon>Eumeta</taxon>
    </lineage>
</organism>
<evidence type="ECO:0000313" key="3">
    <source>
        <dbReference type="Proteomes" id="UP000299102"/>
    </source>
</evidence>
<name>A0A4C1XUQ6_EUMVA</name>
<dbReference type="Gene3D" id="3.15.10.50">
    <property type="match status" value="1"/>
</dbReference>
<dbReference type="EMBL" id="BGZK01000969">
    <property type="protein sequence ID" value="GBP66850.1"/>
    <property type="molecule type" value="Genomic_DNA"/>
</dbReference>
<dbReference type="STRING" id="151549.A0A4C1XUQ6"/>
<keyword evidence="3" id="KW-1185">Reference proteome</keyword>
<dbReference type="GO" id="GO:0008289">
    <property type="term" value="F:lipid binding"/>
    <property type="evidence" value="ECO:0007669"/>
    <property type="project" value="InterPro"/>
</dbReference>
<feature type="signal peptide" evidence="1">
    <location>
        <begin position="1"/>
        <end position="17"/>
    </location>
</feature>
<evidence type="ECO:0000313" key="2">
    <source>
        <dbReference type="EMBL" id="GBP66850.1"/>
    </source>
</evidence>
<keyword evidence="1" id="KW-0732">Signal</keyword>
<dbReference type="PANTHER" id="PTHR11008">
    <property type="entry name" value="PROTEIN TAKEOUT-LIKE PROTEIN"/>
    <property type="match status" value="1"/>
</dbReference>
<sequence>MLRFTLLCLILASHSFANNEDAHRRDEETRKLAEGEKKISEQILKVLEHFKQPNPEGLPGANLPDPYPVPNMRHTFSMVSMYFENVALHGINKFRIIYVNAEVASMEVNAAMSIRNLQALGNYTMSTWLSKSRGPFTVNLTNIKVTARATLGVERDGKLRAQQIDIDVSFQSIDMNFENLGFLGSIFQGMVNSIGTFLFDSIKPFILKEALTKMRAEINAKLDEVAGDMQFPNSISPLDMVIAEARKKVQEMEVDPYQVKDYNASVSIFDITLSRTWITGISSFHRVGNITMKIENNTAVADFSIGTQKLEGKTQWDISAVGGLLSRSGTASFSIEYIAARFVVAQPLDTREHPEIRGLDIEVGNIQARCDGAGTIDYGVEFVVNILPNLLRYQITDAVEGPLQERLQQELNKVDVEEMIKSKLPKIDEMQESGFRLSTILGTTTSNEPYDDDEFFNF</sequence>
<dbReference type="InterPro" id="IPR038602">
    <property type="entry name" value="Mite_allergen_7_sf"/>
</dbReference>
<dbReference type="InterPro" id="IPR020234">
    <property type="entry name" value="Mite_allergen_group-7"/>
</dbReference>
<dbReference type="PANTHER" id="PTHR11008:SF13">
    <property type="entry name" value="FI04421P"/>
    <property type="match status" value="1"/>
</dbReference>
<accession>A0A4C1XUQ6</accession>
<dbReference type="SMART" id="SM00700">
    <property type="entry name" value="JHBP"/>
    <property type="match status" value="1"/>
</dbReference>
<comment type="caution">
    <text evidence="2">The sequence shown here is derived from an EMBL/GenBank/DDBJ whole genome shotgun (WGS) entry which is preliminary data.</text>
</comment>
<proteinExistence type="predicted"/>
<dbReference type="Proteomes" id="UP000299102">
    <property type="component" value="Unassembled WGS sequence"/>
</dbReference>
<dbReference type="SUPFAM" id="SSF55394">
    <property type="entry name" value="Bactericidal permeability-increasing protein, BPI"/>
    <property type="match status" value="1"/>
</dbReference>
<dbReference type="InterPro" id="IPR010562">
    <property type="entry name" value="Haemolymph_juvenile_hormone-bd"/>
</dbReference>
<evidence type="ECO:0008006" key="4">
    <source>
        <dbReference type="Google" id="ProtNLM"/>
    </source>
</evidence>
<dbReference type="Pfam" id="PF06585">
    <property type="entry name" value="JHBP"/>
    <property type="match status" value="1"/>
</dbReference>
<gene>
    <name evidence="2" type="ORF">EVAR_98804_1</name>
</gene>
<dbReference type="Gene3D" id="3.15.10.30">
    <property type="entry name" value="Haemolymph juvenile hormone binding protein"/>
    <property type="match status" value="1"/>
</dbReference>
<dbReference type="InterPro" id="IPR017943">
    <property type="entry name" value="Bactericidal_perm-incr_a/b_dom"/>
</dbReference>
<evidence type="ECO:0000256" key="1">
    <source>
        <dbReference type="SAM" id="SignalP"/>
    </source>
</evidence>
<dbReference type="Pfam" id="PF16984">
    <property type="entry name" value="Grp7_allergen"/>
    <property type="match status" value="1"/>
</dbReference>
<dbReference type="InterPro" id="IPR038606">
    <property type="entry name" value="To_sf"/>
</dbReference>